<accession>A0A6A6CD01</accession>
<reference evidence="2" key="1">
    <citation type="journal article" date="2020" name="Stud. Mycol.">
        <title>101 Dothideomycetes genomes: a test case for predicting lifestyles and emergence of pathogens.</title>
        <authorList>
            <person name="Haridas S."/>
            <person name="Albert R."/>
            <person name="Binder M."/>
            <person name="Bloem J."/>
            <person name="Labutti K."/>
            <person name="Salamov A."/>
            <person name="Andreopoulos B."/>
            <person name="Baker S."/>
            <person name="Barry K."/>
            <person name="Bills G."/>
            <person name="Bluhm B."/>
            <person name="Cannon C."/>
            <person name="Castanera R."/>
            <person name="Culley D."/>
            <person name="Daum C."/>
            <person name="Ezra D."/>
            <person name="Gonzalez J."/>
            <person name="Henrissat B."/>
            <person name="Kuo A."/>
            <person name="Liang C."/>
            <person name="Lipzen A."/>
            <person name="Lutzoni F."/>
            <person name="Magnuson J."/>
            <person name="Mondo S."/>
            <person name="Nolan M."/>
            <person name="Ohm R."/>
            <person name="Pangilinan J."/>
            <person name="Park H.-J."/>
            <person name="Ramirez L."/>
            <person name="Alfaro M."/>
            <person name="Sun H."/>
            <person name="Tritt A."/>
            <person name="Yoshinaga Y."/>
            <person name="Zwiers L.-H."/>
            <person name="Turgeon B."/>
            <person name="Goodwin S."/>
            <person name="Spatafora J."/>
            <person name="Crous P."/>
            <person name="Grigoriev I."/>
        </authorList>
    </citation>
    <scope>NUCLEOTIDE SEQUENCE</scope>
    <source>
        <strain evidence="2">ATCC 36951</strain>
    </source>
</reference>
<feature type="signal peptide" evidence="1">
    <location>
        <begin position="1"/>
        <end position="21"/>
    </location>
</feature>
<protein>
    <recommendedName>
        <fullName evidence="4">Glycoside hydrolase family 16 protein</fullName>
    </recommendedName>
</protein>
<evidence type="ECO:0000256" key="1">
    <source>
        <dbReference type="SAM" id="SignalP"/>
    </source>
</evidence>
<feature type="chain" id="PRO_5025493222" description="Glycoside hydrolase family 16 protein" evidence="1">
    <location>
        <begin position="22"/>
        <end position="191"/>
    </location>
</feature>
<organism evidence="2 3">
    <name type="scientific">Zasmidium cellare ATCC 36951</name>
    <dbReference type="NCBI Taxonomy" id="1080233"/>
    <lineage>
        <taxon>Eukaryota</taxon>
        <taxon>Fungi</taxon>
        <taxon>Dikarya</taxon>
        <taxon>Ascomycota</taxon>
        <taxon>Pezizomycotina</taxon>
        <taxon>Dothideomycetes</taxon>
        <taxon>Dothideomycetidae</taxon>
        <taxon>Mycosphaerellales</taxon>
        <taxon>Mycosphaerellaceae</taxon>
        <taxon>Zasmidium</taxon>
    </lineage>
</organism>
<dbReference type="EMBL" id="ML993605">
    <property type="protein sequence ID" value="KAF2164058.1"/>
    <property type="molecule type" value="Genomic_DNA"/>
</dbReference>
<dbReference type="GeneID" id="54560948"/>
<dbReference type="OrthoDB" id="5230873at2759"/>
<gene>
    <name evidence="2" type="ORF">M409DRAFT_25407</name>
</gene>
<sequence>MFLPILSSAFALALFAINANSAALSNRQATTETVLGSFYAYGEGVDGLPVFWSDETAFIGLQPPEDSTTAANVTFHDESDSTTLTVTANDTETLSATTFFVDNSAGAFEPAGFTSTPESADELVTSGFIVFGNQLVLVDDTGALEQLWWAVPTATDGVWSLRWNVDTVTDDNAVPVVVKNVAPVPIGVGTS</sequence>
<keyword evidence="3" id="KW-1185">Reference proteome</keyword>
<evidence type="ECO:0000313" key="3">
    <source>
        <dbReference type="Proteomes" id="UP000799537"/>
    </source>
</evidence>
<proteinExistence type="predicted"/>
<name>A0A6A6CD01_ZASCE</name>
<evidence type="ECO:0000313" key="2">
    <source>
        <dbReference type="EMBL" id="KAF2164058.1"/>
    </source>
</evidence>
<keyword evidence="1" id="KW-0732">Signal</keyword>
<dbReference type="Proteomes" id="UP000799537">
    <property type="component" value="Unassembled WGS sequence"/>
</dbReference>
<dbReference type="AlphaFoldDB" id="A0A6A6CD01"/>
<dbReference type="RefSeq" id="XP_033664947.1">
    <property type="nucleotide sequence ID" value="XM_033807676.1"/>
</dbReference>
<evidence type="ECO:0008006" key="4">
    <source>
        <dbReference type="Google" id="ProtNLM"/>
    </source>
</evidence>